<dbReference type="InterPro" id="IPR037936">
    <property type="entry name" value="UNC5A-D"/>
</dbReference>
<reference evidence="6" key="1">
    <citation type="submission" date="2025-08" db="UniProtKB">
        <authorList>
            <consortium name="RefSeq"/>
        </authorList>
    </citation>
    <scope>IDENTIFICATION</scope>
    <source>
        <tissue evidence="6">Gonads</tissue>
    </source>
</reference>
<dbReference type="GeneID" id="106166144"/>
<feature type="transmembrane region" description="Helical" evidence="1">
    <location>
        <begin position="213"/>
        <end position="237"/>
    </location>
</feature>
<dbReference type="STRING" id="7574.A0A1S3IPA8"/>
<feature type="chain" id="PRO_5025092404" description="Netrin receptor UNC5" evidence="1">
    <location>
        <begin position="21"/>
        <end position="748"/>
    </location>
</feature>
<protein>
    <recommendedName>
        <fullName evidence="1">Netrin receptor UNC5</fullName>
    </recommendedName>
</protein>
<comment type="function">
    <text evidence="1">Receptor for netrin required for axon guidance. Mediates axon repulsion of neuronal growth cones in the developing nervous system upon ligand binding.</text>
</comment>
<dbReference type="AlphaFoldDB" id="A0A1S3IPA8"/>
<comment type="similarity">
    <text evidence="1">Belongs to the unc-5 family.</text>
</comment>
<evidence type="ECO:0000256" key="1">
    <source>
        <dbReference type="RuleBase" id="RU367033"/>
    </source>
</evidence>
<proteinExistence type="inferred from homology"/>
<dbReference type="RefSeq" id="XP_013400055.1">
    <property type="nucleotide sequence ID" value="XM_013544601.1"/>
</dbReference>
<feature type="domain" description="Death" evidence="3">
    <location>
        <begin position="679"/>
        <end position="745"/>
    </location>
</feature>
<dbReference type="KEGG" id="lak:106166144"/>
<dbReference type="OrthoDB" id="100767at2759"/>
<dbReference type="InParanoid" id="A0A1S3IPA8"/>
<dbReference type="Pfam" id="PF00531">
    <property type="entry name" value="Death"/>
    <property type="match status" value="1"/>
</dbReference>
<feature type="region of interest" description="Disordered" evidence="2">
    <location>
        <begin position="68"/>
        <end position="129"/>
    </location>
</feature>
<feature type="signal peptide" evidence="1">
    <location>
        <begin position="1"/>
        <end position="20"/>
    </location>
</feature>
<evidence type="ECO:0000313" key="5">
    <source>
        <dbReference type="Proteomes" id="UP000085678"/>
    </source>
</evidence>
<evidence type="ECO:0000259" key="3">
    <source>
        <dbReference type="PROSITE" id="PS50017"/>
    </source>
</evidence>
<dbReference type="SMART" id="SM00005">
    <property type="entry name" value="DEATH"/>
    <property type="match status" value="1"/>
</dbReference>
<name>A0A1S3IPA8_LINAN</name>
<dbReference type="PROSITE" id="PS51145">
    <property type="entry name" value="ZU5"/>
    <property type="match status" value="1"/>
</dbReference>
<feature type="compositionally biased region" description="Polar residues" evidence="2">
    <location>
        <begin position="68"/>
        <end position="87"/>
    </location>
</feature>
<keyword evidence="5" id="KW-1185">Reference proteome</keyword>
<dbReference type="PANTHER" id="PTHR12582:SF41">
    <property type="entry name" value="UNC5C-LIKE PROTEIN"/>
    <property type="match status" value="1"/>
</dbReference>
<dbReference type="InterPro" id="IPR000906">
    <property type="entry name" value="ZU5_dom"/>
</dbReference>
<dbReference type="Proteomes" id="UP000085678">
    <property type="component" value="Unplaced"/>
</dbReference>
<dbReference type="Pfam" id="PF00791">
    <property type="entry name" value="ZU5"/>
    <property type="match status" value="1"/>
</dbReference>
<accession>A0A1S3IPA8</accession>
<gene>
    <name evidence="6" type="primary">LOC106166144</name>
</gene>
<dbReference type="GO" id="GO:0005042">
    <property type="term" value="F:netrin receptor activity"/>
    <property type="evidence" value="ECO:0007669"/>
    <property type="project" value="UniProtKB-UniRule"/>
</dbReference>
<dbReference type="SUPFAM" id="SSF47986">
    <property type="entry name" value="DEATH domain"/>
    <property type="match status" value="1"/>
</dbReference>
<evidence type="ECO:0000259" key="4">
    <source>
        <dbReference type="PROSITE" id="PS51145"/>
    </source>
</evidence>
<dbReference type="InterPro" id="IPR011029">
    <property type="entry name" value="DEATH-like_dom_sf"/>
</dbReference>
<keyword evidence="1" id="KW-0732">Signal</keyword>
<keyword evidence="1" id="KW-0675">Receptor</keyword>
<keyword evidence="1" id="KW-0393">Immunoglobulin domain</keyword>
<keyword evidence="1" id="KW-1133">Transmembrane helix</keyword>
<feature type="region of interest" description="Disordered" evidence="2">
    <location>
        <begin position="148"/>
        <end position="181"/>
    </location>
</feature>
<feature type="domain" description="ZU5" evidence="4">
    <location>
        <begin position="342"/>
        <end position="491"/>
    </location>
</feature>
<comment type="subcellular location">
    <subcellularLocation>
        <location evidence="1">Cell membrane</location>
        <topology evidence="1">Single-pass type I membrane protein</topology>
    </subcellularLocation>
</comment>
<organism evidence="5 6">
    <name type="scientific">Lingula anatina</name>
    <name type="common">Brachiopod</name>
    <name type="synonym">Lingula unguis</name>
    <dbReference type="NCBI Taxonomy" id="7574"/>
    <lineage>
        <taxon>Eukaryota</taxon>
        <taxon>Metazoa</taxon>
        <taxon>Spiralia</taxon>
        <taxon>Lophotrochozoa</taxon>
        <taxon>Brachiopoda</taxon>
        <taxon>Linguliformea</taxon>
        <taxon>Lingulata</taxon>
        <taxon>Lingulida</taxon>
        <taxon>Linguloidea</taxon>
        <taxon>Lingulidae</taxon>
        <taxon>Lingula</taxon>
    </lineage>
</organism>
<dbReference type="CDD" id="cd01670">
    <property type="entry name" value="Death"/>
    <property type="match status" value="1"/>
</dbReference>
<dbReference type="SMART" id="SM00218">
    <property type="entry name" value="ZU5"/>
    <property type="match status" value="1"/>
</dbReference>
<dbReference type="PROSITE" id="PS50017">
    <property type="entry name" value="DEATH_DOMAIN"/>
    <property type="match status" value="1"/>
</dbReference>
<dbReference type="GO" id="GO:0005886">
    <property type="term" value="C:plasma membrane"/>
    <property type="evidence" value="ECO:0007669"/>
    <property type="project" value="UniProtKB-SubCell"/>
</dbReference>
<evidence type="ECO:0000256" key="2">
    <source>
        <dbReference type="SAM" id="MobiDB-lite"/>
    </source>
</evidence>
<feature type="compositionally biased region" description="Polar residues" evidence="2">
    <location>
        <begin position="157"/>
        <end position="181"/>
    </location>
</feature>
<dbReference type="PANTHER" id="PTHR12582">
    <property type="entry name" value="NETRIN RECEPTOR UNC5"/>
    <property type="match status" value="1"/>
</dbReference>
<evidence type="ECO:0000313" key="6">
    <source>
        <dbReference type="RefSeq" id="XP_013400055.1"/>
    </source>
</evidence>
<sequence>MKCVSCQSILVVFLVSQVSGGKPSIFSVFGSLGLILQDQTQIYPVVTERAADPRLLNFSSSLNTPEAISTTGSSLSGVENNNITPSSRPEAISATGTADVSSEATGTENKAPLTTTSKPAHLGTTGGQIIGFTASSTSDGVNSALTMEDGIKENNDPPVSSQSSINEDNLTGSGTQSSEVNQTVNMASEGVKLATKEVHNTSILGTGLNLSEWTVTLAVSGFALGVLLMCLAAFLVYRRKKNKWSERYFVEAPNHIPNDLRDADLQSIFTEKYGRSECKDVTQALHAIPENTLQMQLSKNIYNQTKDFTKGDKIFTTNPPLEATDIQGPRSTYMGTESIFVVQFSGMVTSEGGIIQSPESEVSIHVPPGAVPAGRVQAIHVNVSLNPWPFNLVLGDDEVQLTPVVECLAPGLNSFLKPVTVVLPHRAYLHDDQWSMCVQYSQSPVGSIMAWHDIPAQKINNKKQAISYSFDDRYVRISTTHFTTYTCSGCGKNKKLRLSAVAFGNYQDFQGHQQVNFRTYICDDFVDAQKRILELEGPLGGRQRTQYQPLVMRNSKNWEIKLISADDQQWPWKLHHQDEVTKVIPVELTYHCCGTPPSVNFRCLSKANCQPGIEATFQVAQLRRKRSEMVPVELLTHNFNFTSESQTGHELSKYLEMRLSQAQVNYIENQLSPQDLPTLARNLGLTDAQLDVIKSDHQNNSREQTHQAIVHWQRLNGQMATAGKFCKALERSNLKLFAEELERLEIIA</sequence>
<feature type="compositionally biased region" description="Polar residues" evidence="2">
    <location>
        <begin position="94"/>
        <end position="118"/>
    </location>
</feature>
<dbReference type="InterPro" id="IPR000488">
    <property type="entry name" value="Death_dom"/>
</dbReference>
<keyword evidence="1" id="KW-0812">Transmembrane</keyword>
<keyword evidence="1" id="KW-0472">Membrane</keyword>
<dbReference type="Gene3D" id="2.60.220.30">
    <property type="match status" value="1"/>
</dbReference>
<keyword evidence="1" id="KW-0217">Developmental protein</keyword>
<dbReference type="Gene3D" id="1.10.533.10">
    <property type="entry name" value="Death Domain, Fas"/>
    <property type="match status" value="1"/>
</dbReference>